<gene>
    <name evidence="3" type="ORF">DDE83_006380</name>
</gene>
<dbReference type="STRING" id="183478.A0A364MZK7"/>
<dbReference type="Proteomes" id="UP000249619">
    <property type="component" value="Unassembled WGS sequence"/>
</dbReference>
<feature type="region of interest" description="Disordered" evidence="2">
    <location>
        <begin position="929"/>
        <end position="949"/>
    </location>
</feature>
<feature type="compositionally biased region" description="Polar residues" evidence="2">
    <location>
        <begin position="796"/>
        <end position="808"/>
    </location>
</feature>
<evidence type="ECO:0000256" key="2">
    <source>
        <dbReference type="SAM" id="MobiDB-lite"/>
    </source>
</evidence>
<evidence type="ECO:0000313" key="3">
    <source>
        <dbReference type="EMBL" id="RAR07640.1"/>
    </source>
</evidence>
<feature type="region of interest" description="Disordered" evidence="2">
    <location>
        <begin position="368"/>
        <end position="447"/>
    </location>
</feature>
<feature type="compositionally biased region" description="Basic and acidic residues" evidence="2">
    <location>
        <begin position="267"/>
        <end position="316"/>
    </location>
</feature>
<organism evidence="3 4">
    <name type="scientific">Stemphylium lycopersici</name>
    <name type="common">Tomato gray leaf spot disease fungus</name>
    <name type="synonym">Thyrospora lycopersici</name>
    <dbReference type="NCBI Taxonomy" id="183478"/>
    <lineage>
        <taxon>Eukaryota</taxon>
        <taxon>Fungi</taxon>
        <taxon>Dikarya</taxon>
        <taxon>Ascomycota</taxon>
        <taxon>Pezizomycotina</taxon>
        <taxon>Dothideomycetes</taxon>
        <taxon>Pleosporomycetidae</taxon>
        <taxon>Pleosporales</taxon>
        <taxon>Pleosporineae</taxon>
        <taxon>Pleosporaceae</taxon>
        <taxon>Stemphylium</taxon>
    </lineage>
</organism>
<feature type="compositionally biased region" description="Polar residues" evidence="2">
    <location>
        <begin position="370"/>
        <end position="379"/>
    </location>
</feature>
<keyword evidence="1" id="KW-0175">Coiled coil</keyword>
<evidence type="ECO:0000256" key="1">
    <source>
        <dbReference type="SAM" id="Coils"/>
    </source>
</evidence>
<feature type="region of interest" description="Disordered" evidence="2">
    <location>
        <begin position="796"/>
        <end position="873"/>
    </location>
</feature>
<evidence type="ECO:0000313" key="4">
    <source>
        <dbReference type="Proteomes" id="UP000249619"/>
    </source>
</evidence>
<protein>
    <submittedName>
        <fullName evidence="3">Uncharacterized protein</fullName>
    </submittedName>
</protein>
<name>A0A364MZK7_STELY</name>
<feature type="compositionally biased region" description="Polar residues" evidence="2">
    <location>
        <begin position="386"/>
        <end position="407"/>
    </location>
</feature>
<feature type="compositionally biased region" description="Low complexity" evidence="2">
    <location>
        <begin position="860"/>
        <end position="873"/>
    </location>
</feature>
<dbReference type="EMBL" id="QGDH01000097">
    <property type="protein sequence ID" value="RAR07640.1"/>
    <property type="molecule type" value="Genomic_DNA"/>
</dbReference>
<keyword evidence="4" id="KW-1185">Reference proteome</keyword>
<feature type="coiled-coil region" evidence="1">
    <location>
        <begin position="603"/>
        <end position="644"/>
    </location>
</feature>
<comment type="caution">
    <text evidence="3">The sequence shown here is derived from an EMBL/GenBank/DDBJ whole genome shotgun (WGS) entry which is preliminary data.</text>
</comment>
<accession>A0A364MZK7</accession>
<sequence length="949" mass="106886">MPSKRILSWSKRQSGSEPYYRTGGLLAIDSVEVESCNDIDAKTTLNVEKRRPPNLTILPSDDQRYALSPSTIQYSPGLVSAASGFLASDHMLRSPVPTVASCSRSASIQKPLPSRPRSASVPSIAELPAELPGSILLENGGYSSCNSPILARRMTQIIPSESHPPCKLLDYEKVSLDALNLASAPIAHARSVPELSSRFSATRTMCSSHACDFNALIQPDAPVIPQKHPSSELGFRRRSLRDLVKSPSPMEGVGLRKRSSRHGPNQVRREVKPVPQIKEEKVSDRDVERRRRCRDEASSRLDPTRTHNQHIDKSRTTIDSQNKAVATLQTELDNLKAASEAQVRSLVQSHLAEVASLRAQLRLLEEQDNKQGLQKTPDSNYLAVQDTANSPRTPTRKNSQNTVSSPEFLNKGELEGPQRSPQWLETSPDMENLKRKLSTTRRPETTARNLLPELNQFKQNNAALQKQIECLMAKLNESKKNERELRNTLGMTEMRCAELEDKAGYADKLAKTTQALQNTVDHLESRLEAANIKRIDAEEQLSSLKHHKSPFDLAQRELHTPPADQSDLDAHTSMSTVFSNTPSGAVKVDYQENSKLAALIAHVQRLQDQVSEKDAYITELEKDRERMKERHDHLEQEHNKATIQSDMQDGLLQETRETDRHVEQLRAAVISRDAMIKENYQNTRALERQLEHHKLLLQAEIRRHAAIKVYISEEEEPLPELTALARREDIDRWMEKLHERLRRERSKSEGKALPEIPDAQMESLRHEIDFYVREIILFKLDIKGYKSDIRKLKKLTAQTSNHGQPSDNSSEASSRRRSATPVQQHVAPTTPELDASNPVPPVMYDTTNASRPRESPTLPSRSASSRSSQSMAIASTNWPARDVQQHLGLEIPRLSWQLAHTNHYTDGVDHIDSGMQHFPNAPLSIEHQKLSCASNSTKKRNKPAKDLHF</sequence>
<feature type="coiled-coil region" evidence="1">
    <location>
        <begin position="454"/>
        <end position="547"/>
    </location>
</feature>
<dbReference type="AlphaFoldDB" id="A0A364MZK7"/>
<feature type="region of interest" description="Disordered" evidence="2">
    <location>
        <begin position="241"/>
        <end position="318"/>
    </location>
</feature>
<feature type="coiled-coil region" evidence="1">
    <location>
        <begin position="318"/>
        <end position="367"/>
    </location>
</feature>
<proteinExistence type="predicted"/>
<reference evidence="4" key="1">
    <citation type="submission" date="2018-05" db="EMBL/GenBank/DDBJ databases">
        <title>Draft genome sequence of Stemphylium lycopersici strain CIDEFI 213.</title>
        <authorList>
            <person name="Medina R."/>
            <person name="Franco M.E.E."/>
            <person name="Lucentini C.G."/>
            <person name="Saparrat M.C.N."/>
            <person name="Balatti P.A."/>
        </authorList>
    </citation>
    <scope>NUCLEOTIDE SEQUENCE [LARGE SCALE GENOMIC DNA]</scope>
    <source>
        <strain evidence="4">CIDEFI 213</strain>
    </source>
</reference>